<dbReference type="SUPFAM" id="SSF48576">
    <property type="entry name" value="Terpenoid synthases"/>
    <property type="match status" value="1"/>
</dbReference>
<evidence type="ECO:0000256" key="5">
    <source>
        <dbReference type="ARBA" id="ARBA00022723"/>
    </source>
</evidence>
<evidence type="ECO:0000256" key="8">
    <source>
        <dbReference type="RuleBase" id="RU004466"/>
    </source>
</evidence>
<dbReference type="InterPro" id="IPR053378">
    <property type="entry name" value="Prenyl_diphosphate_synthase"/>
</dbReference>
<evidence type="ECO:0000256" key="2">
    <source>
        <dbReference type="ARBA" id="ARBA00005128"/>
    </source>
</evidence>
<dbReference type="AlphaFoldDB" id="A0A443PY52"/>
<evidence type="ECO:0000256" key="6">
    <source>
        <dbReference type="ARBA" id="ARBA00022842"/>
    </source>
</evidence>
<dbReference type="FunFam" id="1.10.600.10:FF:000001">
    <property type="entry name" value="Geranylgeranyl diphosphate synthase"/>
    <property type="match status" value="1"/>
</dbReference>
<comment type="cofactor">
    <cofactor evidence="1">
        <name>Mg(2+)</name>
        <dbReference type="ChEBI" id="CHEBI:18420"/>
    </cofactor>
</comment>
<dbReference type="Proteomes" id="UP000283530">
    <property type="component" value="Unassembled WGS sequence"/>
</dbReference>
<dbReference type="PROSITE" id="PS00723">
    <property type="entry name" value="POLYPRENYL_SYNTHASE_1"/>
    <property type="match status" value="1"/>
</dbReference>
<evidence type="ECO:0000313" key="10">
    <source>
        <dbReference type="Proteomes" id="UP000283530"/>
    </source>
</evidence>
<dbReference type="GO" id="GO:0008299">
    <property type="term" value="P:isoprenoid biosynthetic process"/>
    <property type="evidence" value="ECO:0007669"/>
    <property type="project" value="UniProtKB-KW"/>
</dbReference>
<comment type="caution">
    <text evidence="9">The sequence shown here is derived from an EMBL/GenBank/DDBJ whole genome shotgun (WGS) entry which is preliminary data.</text>
</comment>
<dbReference type="Gene3D" id="1.10.600.10">
    <property type="entry name" value="Farnesyl Diphosphate Synthase"/>
    <property type="match status" value="1"/>
</dbReference>
<dbReference type="GO" id="GO:0005737">
    <property type="term" value="C:cytoplasm"/>
    <property type="evidence" value="ECO:0007669"/>
    <property type="project" value="UniProtKB-ARBA"/>
</dbReference>
<dbReference type="InterPro" id="IPR000092">
    <property type="entry name" value="Polyprenyl_synt"/>
</dbReference>
<keyword evidence="6" id="KW-0460">Magnesium</keyword>
<dbReference type="OrthoDB" id="6921389at2759"/>
<dbReference type="EMBL" id="QPKB01000011">
    <property type="protein sequence ID" value="RWR95691.1"/>
    <property type="molecule type" value="Genomic_DNA"/>
</dbReference>
<evidence type="ECO:0000256" key="7">
    <source>
        <dbReference type="ARBA" id="ARBA00023229"/>
    </source>
</evidence>
<comment type="pathway">
    <text evidence="2">Isoprenoid biosynthesis.</text>
</comment>
<keyword evidence="7" id="KW-0414">Isoprene biosynthesis</keyword>
<dbReference type="GO" id="GO:0004311">
    <property type="term" value="F:geranylgeranyl diphosphate synthase activity"/>
    <property type="evidence" value="ECO:0007669"/>
    <property type="project" value="TreeGrafter"/>
</dbReference>
<keyword evidence="10" id="KW-1185">Reference proteome</keyword>
<dbReference type="InterPro" id="IPR008949">
    <property type="entry name" value="Isoprenoid_synthase_dom_sf"/>
</dbReference>
<reference evidence="9 10" key="1">
    <citation type="journal article" date="2019" name="Nat. Plants">
        <title>Stout camphor tree genome fills gaps in understanding of flowering plant genome evolution.</title>
        <authorList>
            <person name="Chaw S.M."/>
            <person name="Liu Y.C."/>
            <person name="Wu Y.W."/>
            <person name="Wang H.Y."/>
            <person name="Lin C.I."/>
            <person name="Wu C.S."/>
            <person name="Ke H.M."/>
            <person name="Chang L.Y."/>
            <person name="Hsu C.Y."/>
            <person name="Yang H.T."/>
            <person name="Sudianto E."/>
            <person name="Hsu M.H."/>
            <person name="Wu K.P."/>
            <person name="Wang L.N."/>
            <person name="Leebens-Mack J.H."/>
            <person name="Tsai I.J."/>
        </authorList>
    </citation>
    <scope>NUCLEOTIDE SEQUENCE [LARGE SCALE GENOMIC DNA]</scope>
    <source>
        <strain evidence="10">cv. Chaw 1501</strain>
        <tissue evidence="9">Young leaves</tissue>
    </source>
</reference>
<evidence type="ECO:0000256" key="4">
    <source>
        <dbReference type="ARBA" id="ARBA00022679"/>
    </source>
</evidence>
<accession>A0A443PY52</accession>
<dbReference type="PROSITE" id="PS00444">
    <property type="entry name" value="POLYPRENYL_SYNTHASE_2"/>
    <property type="match status" value="1"/>
</dbReference>
<dbReference type="InterPro" id="IPR033749">
    <property type="entry name" value="Polyprenyl_synt_CS"/>
</dbReference>
<protein>
    <submittedName>
        <fullName evidence="9">Geranylgeranyl diphosphate synthase 3</fullName>
    </submittedName>
</protein>
<evidence type="ECO:0000313" key="9">
    <source>
        <dbReference type="EMBL" id="RWR95691.1"/>
    </source>
</evidence>
<dbReference type="GO" id="GO:0046872">
    <property type="term" value="F:metal ion binding"/>
    <property type="evidence" value="ECO:0007669"/>
    <property type="project" value="UniProtKB-KW"/>
</dbReference>
<dbReference type="PANTHER" id="PTHR43281">
    <property type="entry name" value="FARNESYL DIPHOSPHATE SYNTHASE"/>
    <property type="match status" value="1"/>
</dbReference>
<evidence type="ECO:0000256" key="3">
    <source>
        <dbReference type="ARBA" id="ARBA00006706"/>
    </source>
</evidence>
<dbReference type="NCBIfam" id="NF045485">
    <property type="entry name" value="FPPsyn"/>
    <property type="match status" value="1"/>
</dbReference>
<name>A0A443PY52_9MAGN</name>
<dbReference type="SFLD" id="SFLDG01017">
    <property type="entry name" value="Polyprenyl_Transferase_Like"/>
    <property type="match status" value="1"/>
</dbReference>
<dbReference type="SMR" id="A0A443PY52"/>
<organism evidence="9 10">
    <name type="scientific">Cinnamomum micranthum f. kanehirae</name>
    <dbReference type="NCBI Taxonomy" id="337451"/>
    <lineage>
        <taxon>Eukaryota</taxon>
        <taxon>Viridiplantae</taxon>
        <taxon>Streptophyta</taxon>
        <taxon>Embryophyta</taxon>
        <taxon>Tracheophyta</taxon>
        <taxon>Spermatophyta</taxon>
        <taxon>Magnoliopsida</taxon>
        <taxon>Magnoliidae</taxon>
        <taxon>Laurales</taxon>
        <taxon>Lauraceae</taxon>
        <taxon>Cinnamomum</taxon>
    </lineage>
</organism>
<dbReference type="SFLD" id="SFLDS00005">
    <property type="entry name" value="Isoprenoid_Synthase_Type_I"/>
    <property type="match status" value="1"/>
</dbReference>
<dbReference type="PANTHER" id="PTHR43281:SF24">
    <property type="entry name" value="OS07G0580900 PROTEIN"/>
    <property type="match status" value="1"/>
</dbReference>
<comment type="similarity">
    <text evidence="3 8">Belongs to the FPP/GGPP synthase family.</text>
</comment>
<proteinExistence type="inferred from homology"/>
<sequence>MGSSVHLACTLVPQTCSTFTHAKEVKSPTHSIFNQWRGRLPTQLNQPKFVSGILVKKRALKTPFFTAAKAHVMEGLKENDSSYSETTPPFDLKTYMRQKGNSVNRALEEAVPLRSPEALYEPMRYSIFAGGKRVRPLLCIAACELVGGNEATAMPSACAAEMIHTMSLMHDDLPYMDDDDLRRGKPTAHKAFGETAAVLSGDVMLLLAFEHVAAATPGAPPDRVARAVGELARAAGRDGLVAGQIVDVCSEGSGEVGLERLEYIHLHKTAALLEGAVVAGGILGGGTEEEIGRLRRFARCIGLLFQVVDDILDVTKSSAELGKTAGKDVAAEKVTYPKMLGLEGSRVLAEELRKEAKEQLIEFDPEKAMPLVALTDFIACRNN</sequence>
<dbReference type="Pfam" id="PF00348">
    <property type="entry name" value="polyprenyl_synt"/>
    <property type="match status" value="1"/>
</dbReference>
<dbReference type="STRING" id="337451.A0A443PY52"/>
<keyword evidence="5" id="KW-0479">Metal-binding</keyword>
<gene>
    <name evidence="9" type="ORF">CKAN_02504500</name>
</gene>
<dbReference type="CDD" id="cd00685">
    <property type="entry name" value="Trans_IPPS_HT"/>
    <property type="match status" value="1"/>
</dbReference>
<keyword evidence="4 8" id="KW-0808">Transferase</keyword>
<evidence type="ECO:0000256" key="1">
    <source>
        <dbReference type="ARBA" id="ARBA00001946"/>
    </source>
</evidence>